<feature type="compositionally biased region" description="Polar residues" evidence="7">
    <location>
        <begin position="763"/>
        <end position="781"/>
    </location>
</feature>
<feature type="compositionally biased region" description="Low complexity" evidence="7">
    <location>
        <begin position="1033"/>
        <end position="1054"/>
    </location>
</feature>
<reference evidence="9" key="3">
    <citation type="submission" date="2025-09" db="UniProtKB">
        <authorList>
            <consortium name="Ensembl"/>
        </authorList>
    </citation>
    <scope>IDENTIFICATION</scope>
</reference>
<feature type="transmembrane region" description="Helical" evidence="6">
    <location>
        <begin position="665"/>
        <end position="689"/>
    </location>
</feature>
<evidence type="ECO:0000256" key="1">
    <source>
        <dbReference type="ARBA" id="ARBA00004141"/>
    </source>
</evidence>
<dbReference type="Pfam" id="PF07810">
    <property type="entry name" value="TMC"/>
    <property type="match status" value="1"/>
</dbReference>
<evidence type="ECO:0000313" key="10">
    <source>
        <dbReference type="Proteomes" id="UP000694412"/>
    </source>
</evidence>
<feature type="transmembrane region" description="Helical" evidence="6">
    <location>
        <begin position="608"/>
        <end position="629"/>
    </location>
</feature>
<feature type="domain" description="TMC" evidence="8">
    <location>
        <begin position="488"/>
        <end position="603"/>
    </location>
</feature>
<evidence type="ECO:0000256" key="5">
    <source>
        <dbReference type="ARBA" id="ARBA00023136"/>
    </source>
</evidence>
<feature type="transmembrane region" description="Helical" evidence="6">
    <location>
        <begin position="366"/>
        <end position="387"/>
    </location>
</feature>
<feature type="region of interest" description="Disordered" evidence="7">
    <location>
        <begin position="925"/>
        <end position="953"/>
    </location>
</feature>
<dbReference type="GO" id="GO:0005886">
    <property type="term" value="C:plasma membrane"/>
    <property type="evidence" value="ECO:0007669"/>
    <property type="project" value="InterPro"/>
</dbReference>
<feature type="transmembrane region" description="Helical" evidence="6">
    <location>
        <begin position="230"/>
        <end position="250"/>
    </location>
</feature>
<dbReference type="GeneTree" id="ENSGT01050000244942"/>
<dbReference type="AlphaFoldDB" id="A0A8C2UCZ4"/>
<evidence type="ECO:0000313" key="9">
    <source>
        <dbReference type="Ensembl" id="ENSCJPP00005025933.1"/>
    </source>
</evidence>
<feature type="transmembrane region" description="Helical" evidence="6">
    <location>
        <begin position="200"/>
        <end position="218"/>
    </location>
</feature>
<dbReference type="InterPro" id="IPR038900">
    <property type="entry name" value="TMC"/>
</dbReference>
<dbReference type="Ensembl" id="ENSCJPT00005035201.1">
    <property type="protein sequence ID" value="ENSCJPP00005025933.1"/>
    <property type="gene ID" value="ENSCJPG00005020260.1"/>
</dbReference>
<keyword evidence="5 6" id="KW-0472">Membrane</keyword>
<feature type="region of interest" description="Disordered" evidence="7">
    <location>
        <begin position="1033"/>
        <end position="1096"/>
    </location>
</feature>
<dbReference type="InterPro" id="IPR012496">
    <property type="entry name" value="TMC_dom"/>
</dbReference>
<reference evidence="9" key="2">
    <citation type="submission" date="2025-08" db="UniProtKB">
        <authorList>
            <consortium name="Ensembl"/>
        </authorList>
    </citation>
    <scope>IDENTIFICATION</scope>
</reference>
<evidence type="ECO:0000256" key="4">
    <source>
        <dbReference type="ARBA" id="ARBA00022989"/>
    </source>
</evidence>
<feature type="transmembrane region" description="Helical" evidence="6">
    <location>
        <begin position="148"/>
        <end position="169"/>
    </location>
</feature>
<feature type="compositionally biased region" description="Basic residues" evidence="7">
    <location>
        <begin position="943"/>
        <end position="952"/>
    </location>
</feature>
<organism evidence="9 10">
    <name type="scientific">Coturnix japonica</name>
    <name type="common">Japanese quail</name>
    <name type="synonym">Coturnix coturnix japonica</name>
    <dbReference type="NCBI Taxonomy" id="93934"/>
    <lineage>
        <taxon>Eukaryota</taxon>
        <taxon>Metazoa</taxon>
        <taxon>Chordata</taxon>
        <taxon>Craniata</taxon>
        <taxon>Vertebrata</taxon>
        <taxon>Euteleostomi</taxon>
        <taxon>Archelosauria</taxon>
        <taxon>Archosauria</taxon>
        <taxon>Dinosauria</taxon>
        <taxon>Saurischia</taxon>
        <taxon>Theropoda</taxon>
        <taxon>Coelurosauria</taxon>
        <taxon>Aves</taxon>
        <taxon>Neognathae</taxon>
        <taxon>Galloanserae</taxon>
        <taxon>Galliformes</taxon>
        <taxon>Phasianidae</taxon>
        <taxon>Perdicinae</taxon>
        <taxon>Coturnix</taxon>
    </lineage>
</organism>
<sequence>MEAAPGAAAAAAKPAKSCKKYRMVKRHANIYTYQDNSDEDISEEKADSHDPEQVFQNIQYQKEVMSNIRCRPWPMRQKLRALRQAKEIVLKYEGRLTRTRGYQAAGAELWRKFLRLAYNFVVLFIPWEMRIKKIESHFGSGVASYFIFLRWLFGINIVLTIMTGAFVVLPELLAGAPFGSTVSKTIRQEDLKTAQDLDTIWSLGGYLQYSVLFYGYYGSDRKIGKAGYRLPLAYFLVGMAVFAYSFIILLKKMAKNSRMSLASASDENYTFCWRLFCAWDYLIGNPEAAESKAAAIVNSIREAILEEQEKKKSKNLAVTISLRIIANILVLLSLTGSIYIIYFVVDRSQKLESKKRELTLWEKNEVSVVVSLITMIAPSAFELVAALEMYHPRTTLRFQLARVLVLYLGNLYSLIIALLDKVNSMSVTVSLINSAPSFATGTPPKEDNLSATISDVQMNSNKSHAQSLPTPDSLVNNTASSNTAQNQCWETYVGQEMLKLSIIDMIFTVASILLIDFFRGLCVRYLSDCWCWDLESKFPEYGEFKIAENVLHLVYNQGMIWMGAFFSPCLPAFNVLKLIGLMYLRSWAVLTCNVPHQQVFRASRSNNFYLAMLLFMLFLCMLPTIFAIARYKPSLNCGPFSGQEKIYDIVSDTIQNDFPVWFNSVITYISSPVVVLPALLLLFMLIYYLQSIARSLKFTNNQLRMKIQAVSTAQSIFTYKLCIYTTSKFRALEISCDKFCFLARFQSLDGSDKRPDQDGGLISQESSVRASTPRKNGSVLNFESPVSKGTRIQTISQSVPHTMPSTDVARPVNTTPTSSASLVPAPSVSSVQKPRNDHNVHSEPLFRKSIRQVNPDAFGAGAPVFVGRRPHATRYFVVNENEPRKKSARATSRLQRQFRIEEPEDIVELYPCNVRRYVVQTPQRVYSPHPSEDEEDEEELGRRYMKRSHRPRSLSDLRPAPRFYIGERADGHVLMNKDVAKGHYKSWDDDFELDLDRPPYAYKKVHLKNVEVDQHYLEPHVKPKTKHVLEQSLTESDSVSIESSSDPQNSSNDQYIQVIHSKEKYLKPGTKLPKKKPKNSTELNMSEPNELVCSNV</sequence>
<feature type="compositionally biased region" description="Polar residues" evidence="7">
    <location>
        <begin position="790"/>
        <end position="805"/>
    </location>
</feature>
<feature type="transmembrane region" description="Helical" evidence="6">
    <location>
        <begin position="324"/>
        <end position="345"/>
    </location>
</feature>
<feature type="transmembrane region" description="Helical" evidence="6">
    <location>
        <begin position="399"/>
        <end position="419"/>
    </location>
</feature>
<protein>
    <recommendedName>
        <fullName evidence="6">Transmembrane channel-like protein</fullName>
    </recommendedName>
</protein>
<keyword evidence="3 6" id="KW-0812">Transmembrane</keyword>
<name>A0A8C2UCZ4_COTJA</name>
<feature type="compositionally biased region" description="Polar residues" evidence="7">
    <location>
        <begin position="1080"/>
        <end position="1096"/>
    </location>
</feature>
<feature type="compositionally biased region" description="Low complexity" evidence="7">
    <location>
        <begin position="814"/>
        <end position="831"/>
    </location>
</feature>
<feature type="transmembrane region" description="Helical" evidence="6">
    <location>
        <begin position="505"/>
        <end position="526"/>
    </location>
</feature>
<comment type="similarity">
    <text evidence="2 6">Belongs to the TMC family.</text>
</comment>
<reference evidence="9" key="1">
    <citation type="submission" date="2015-11" db="EMBL/GenBank/DDBJ databases">
        <authorList>
            <consortium name="International Coturnix japonica Genome Analysis Consortium"/>
            <person name="Warren W."/>
            <person name="Burt D.W."/>
            <person name="Antin P.B."/>
            <person name="Lanford R."/>
            <person name="Gros J."/>
            <person name="Wilson R.K."/>
        </authorList>
    </citation>
    <scope>NUCLEOTIDE SEQUENCE [LARGE SCALE GENOMIC DNA]</scope>
</reference>
<evidence type="ECO:0000259" key="8">
    <source>
        <dbReference type="Pfam" id="PF07810"/>
    </source>
</evidence>
<keyword evidence="10" id="KW-1185">Reference proteome</keyword>
<dbReference type="Proteomes" id="UP000694412">
    <property type="component" value="Chromosome 10"/>
</dbReference>
<accession>A0A8C2UCZ4</accession>
<gene>
    <name evidence="9" type="primary">TMC3</name>
</gene>
<comment type="subcellular location">
    <subcellularLocation>
        <location evidence="1 6">Membrane</location>
        <topology evidence="1 6">Multi-pass membrane protein</topology>
    </subcellularLocation>
</comment>
<dbReference type="PANTHER" id="PTHR23302">
    <property type="entry name" value="TRANSMEMBRANE CHANNEL-RELATED"/>
    <property type="match status" value="1"/>
</dbReference>
<proteinExistence type="inferred from homology"/>
<evidence type="ECO:0000256" key="6">
    <source>
        <dbReference type="RuleBase" id="RU310713"/>
    </source>
</evidence>
<feature type="transmembrane region" description="Helical" evidence="6">
    <location>
        <begin position="558"/>
        <end position="576"/>
    </location>
</feature>
<evidence type="ECO:0000256" key="3">
    <source>
        <dbReference type="ARBA" id="ARBA00022692"/>
    </source>
</evidence>
<evidence type="ECO:0000256" key="7">
    <source>
        <dbReference type="SAM" id="MobiDB-lite"/>
    </source>
</evidence>
<evidence type="ECO:0000256" key="2">
    <source>
        <dbReference type="ARBA" id="ARBA00006510"/>
    </source>
</evidence>
<feature type="region of interest" description="Disordered" evidence="7">
    <location>
        <begin position="751"/>
        <end position="840"/>
    </location>
</feature>
<dbReference type="GO" id="GO:0008381">
    <property type="term" value="F:mechanosensitive monoatomic ion channel activity"/>
    <property type="evidence" value="ECO:0007669"/>
    <property type="project" value="TreeGrafter"/>
</dbReference>
<keyword evidence="4 6" id="KW-1133">Transmembrane helix</keyword>
<dbReference type="PANTHER" id="PTHR23302:SF35">
    <property type="entry name" value="TRANSMEMBRANE CHANNEL-LIKE PROTEIN 3"/>
    <property type="match status" value="1"/>
</dbReference>